<dbReference type="InterPro" id="IPR005754">
    <property type="entry name" value="Sortase"/>
</dbReference>
<keyword evidence="4" id="KW-1185">Reference proteome</keyword>
<feature type="signal peptide" evidence="2">
    <location>
        <begin position="1"/>
        <end position="21"/>
    </location>
</feature>
<dbReference type="OrthoDB" id="525039at2"/>
<gene>
    <name evidence="3" type="ORF">FOY51_12305</name>
</gene>
<feature type="chain" id="PRO_5038488229" evidence="2">
    <location>
        <begin position="22"/>
        <end position="194"/>
    </location>
</feature>
<name>A0A5A7S9A3_9NOCA</name>
<proteinExistence type="predicted"/>
<dbReference type="Pfam" id="PF04203">
    <property type="entry name" value="Sortase"/>
    <property type="match status" value="1"/>
</dbReference>
<dbReference type="Proteomes" id="UP000322244">
    <property type="component" value="Unassembled WGS sequence"/>
</dbReference>
<dbReference type="AlphaFoldDB" id="A0A5A7S9A3"/>
<reference evidence="3 4" key="1">
    <citation type="submission" date="2019-07" db="EMBL/GenBank/DDBJ databases">
        <title>Rhodococcus cavernicolus sp. nov., isolated from a cave.</title>
        <authorList>
            <person name="Lee S.D."/>
        </authorList>
    </citation>
    <scope>NUCLEOTIDE SEQUENCE [LARGE SCALE GENOMIC DNA]</scope>
    <source>
        <strain evidence="3 4">C1-24</strain>
    </source>
</reference>
<dbReference type="EMBL" id="VLNY01000005">
    <property type="protein sequence ID" value="KAA0022486.1"/>
    <property type="molecule type" value="Genomic_DNA"/>
</dbReference>
<evidence type="ECO:0000313" key="4">
    <source>
        <dbReference type="Proteomes" id="UP000322244"/>
    </source>
</evidence>
<organism evidence="3 4">
    <name type="scientific">Antrihabitans cavernicola</name>
    <dbReference type="NCBI Taxonomy" id="2495913"/>
    <lineage>
        <taxon>Bacteria</taxon>
        <taxon>Bacillati</taxon>
        <taxon>Actinomycetota</taxon>
        <taxon>Actinomycetes</taxon>
        <taxon>Mycobacteriales</taxon>
        <taxon>Nocardiaceae</taxon>
        <taxon>Antrihabitans</taxon>
    </lineage>
</organism>
<comment type="caution">
    <text evidence="3">The sequence shown here is derived from an EMBL/GenBank/DDBJ whole genome shotgun (WGS) entry which is preliminary data.</text>
</comment>
<keyword evidence="2" id="KW-0732">Signal</keyword>
<accession>A0A5A7S9A3</accession>
<protein>
    <submittedName>
        <fullName evidence="3">Class F sortase</fullName>
    </submittedName>
</protein>
<dbReference type="GO" id="GO:0016787">
    <property type="term" value="F:hydrolase activity"/>
    <property type="evidence" value="ECO:0007669"/>
    <property type="project" value="UniProtKB-KW"/>
</dbReference>
<evidence type="ECO:0000256" key="2">
    <source>
        <dbReference type="SAM" id="SignalP"/>
    </source>
</evidence>
<dbReference type="CDD" id="cd05829">
    <property type="entry name" value="Sortase_F"/>
    <property type="match status" value="1"/>
</dbReference>
<sequence length="194" mass="19945">MRRFAPLLAAATLGTALLISGCGSDGHTTSSQSDLRAPVVATVDDPSQPVSLSLGDNTAPTDPVATDADGVLLPPQDVSHLGWWADSALPGSNTGTIVVTGHIDDASQGGGFAKKFSGLKEGDEVTLSGKDGHTWTYRVDTVSSVSKNGGLPLDELNRLDGPETLALVTCGGKFIGPPLGYENNDIAFASRIET</sequence>
<dbReference type="PROSITE" id="PS51257">
    <property type="entry name" value="PROKAR_LIPOPROTEIN"/>
    <property type="match status" value="1"/>
</dbReference>
<evidence type="ECO:0000313" key="3">
    <source>
        <dbReference type="EMBL" id="KAA0022486.1"/>
    </source>
</evidence>
<dbReference type="Gene3D" id="2.40.260.10">
    <property type="entry name" value="Sortase"/>
    <property type="match status" value="1"/>
</dbReference>
<keyword evidence="1" id="KW-0378">Hydrolase</keyword>
<dbReference type="InterPro" id="IPR023365">
    <property type="entry name" value="Sortase_dom-sf"/>
</dbReference>
<evidence type="ECO:0000256" key="1">
    <source>
        <dbReference type="ARBA" id="ARBA00022801"/>
    </source>
</evidence>
<dbReference type="RefSeq" id="WP_149430542.1">
    <property type="nucleotide sequence ID" value="NZ_VLNY01000005.1"/>
</dbReference>
<dbReference type="InterPro" id="IPR042001">
    <property type="entry name" value="Sortase_F"/>
</dbReference>
<dbReference type="SUPFAM" id="SSF63817">
    <property type="entry name" value="Sortase"/>
    <property type="match status" value="1"/>
</dbReference>